<dbReference type="Proteomes" id="UP000215914">
    <property type="component" value="Chromosome 7"/>
</dbReference>
<dbReference type="GO" id="GO:0016705">
    <property type="term" value="F:oxidoreductase activity, acting on paired donors, with incorporation or reduction of molecular oxygen"/>
    <property type="evidence" value="ECO:0007669"/>
    <property type="project" value="InterPro"/>
</dbReference>
<evidence type="ECO:0000256" key="12">
    <source>
        <dbReference type="PIRSR" id="PIRSR602401-1"/>
    </source>
</evidence>
<dbReference type="SUPFAM" id="SSF48264">
    <property type="entry name" value="Cytochrome P450"/>
    <property type="match status" value="1"/>
</dbReference>
<keyword evidence="6 12" id="KW-0479">Metal-binding</keyword>
<evidence type="ECO:0000256" key="5">
    <source>
        <dbReference type="ARBA" id="ARBA00022692"/>
    </source>
</evidence>
<organism evidence="14 15">
    <name type="scientific">Helianthus annuus</name>
    <name type="common">Common sunflower</name>
    <dbReference type="NCBI Taxonomy" id="4232"/>
    <lineage>
        <taxon>Eukaryota</taxon>
        <taxon>Viridiplantae</taxon>
        <taxon>Streptophyta</taxon>
        <taxon>Embryophyta</taxon>
        <taxon>Tracheophyta</taxon>
        <taxon>Spermatophyta</taxon>
        <taxon>Magnoliopsida</taxon>
        <taxon>eudicotyledons</taxon>
        <taxon>Gunneridae</taxon>
        <taxon>Pentapetalae</taxon>
        <taxon>asterids</taxon>
        <taxon>campanulids</taxon>
        <taxon>Asterales</taxon>
        <taxon>Asteraceae</taxon>
        <taxon>Asteroideae</taxon>
        <taxon>Heliantheae alliance</taxon>
        <taxon>Heliantheae</taxon>
        <taxon>Helianthus</taxon>
    </lineage>
</organism>
<accession>A0A251UAQ8</accession>
<dbReference type="GO" id="GO:0005506">
    <property type="term" value="F:iron ion binding"/>
    <property type="evidence" value="ECO:0007669"/>
    <property type="project" value="InterPro"/>
</dbReference>
<dbReference type="InterPro" id="IPR001128">
    <property type="entry name" value="Cyt_P450"/>
</dbReference>
<dbReference type="OrthoDB" id="1470350at2759"/>
<dbReference type="PRINTS" id="PR00463">
    <property type="entry name" value="EP450I"/>
</dbReference>
<dbReference type="STRING" id="4232.A0A251UAQ8"/>
<evidence type="ECO:0000256" key="10">
    <source>
        <dbReference type="ARBA" id="ARBA00023033"/>
    </source>
</evidence>
<comment type="similarity">
    <text evidence="3">Belongs to the cytochrome P450 family.</text>
</comment>
<dbReference type="PANTHER" id="PTHR24296">
    <property type="entry name" value="CYTOCHROME P450"/>
    <property type="match status" value="1"/>
</dbReference>
<gene>
    <name evidence="14" type="ORF">HannXRQ_Chr07g0193221</name>
    <name evidence="13" type="ORF">HanXRQr2_Chr04g0147311</name>
</gene>
<dbReference type="InParanoid" id="A0A251UAQ8"/>
<evidence type="ECO:0000256" key="3">
    <source>
        <dbReference type="ARBA" id="ARBA00010617"/>
    </source>
</evidence>
<evidence type="ECO:0000313" key="14">
    <source>
        <dbReference type="EMBL" id="OTG20447.1"/>
    </source>
</evidence>
<reference evidence="14" key="2">
    <citation type="submission" date="2017-02" db="EMBL/GenBank/DDBJ databases">
        <title>Sunflower complete genome.</title>
        <authorList>
            <person name="Langlade N."/>
            <person name="Munos S."/>
        </authorList>
    </citation>
    <scope>NUCLEOTIDE SEQUENCE [LARGE SCALE GENOMIC DNA]</scope>
    <source>
        <tissue evidence="14">Leaves</tissue>
    </source>
</reference>
<dbReference type="EMBL" id="CM007896">
    <property type="protein sequence ID" value="OTG20447.1"/>
    <property type="molecule type" value="Genomic_DNA"/>
</dbReference>
<keyword evidence="15" id="KW-1185">Reference proteome</keyword>
<sequence length="510" mass="58240">MFSLSLLHFLSLLFVVFYLFSLLRTLIMSTSATTVAATTTTNNGLVSYPVIGSFISIYRNSHRLIHWFTDLLSMSSSQTIVLTRFGGWKNQMIVTANPTNIEHILKTKFDNYPKGKPFTDLLGNFLGMGIFNVDGELWSTQRKLASHEFSAKSLREFVVSVLEEEVTKRLIPLLESAVQNDDVLDMQDVLRRLAFDTICKISLGWDPCCLDYSRSVPPLAPAFDVAAEASAMRGRALATWVWKAKRFFNVGSERKLKEAVGVVHRAVNEIIRERREQMDGSENHRDLLSRFISAGYSDDLVRDMVISFLMAGRDTTSAAMTWLFWLLQRHPAIEKEVLKDVTFVNKDDNKLNFDDLKQMDYLKACLCESMRLYPPVVWDSKHAVNDDVLPDGTPVYKGNRVMYFPYGMGRMEALWGKDCLEFRPDRWFVEPSVLKIESPYKFPVFQGGPRVCLGKEMAFIQMKYVMASILSRFELEPVGLEEPVFVPLLTAHMDGGFKVRVRRRSGYSEP</sequence>
<dbReference type="GO" id="GO:0016020">
    <property type="term" value="C:membrane"/>
    <property type="evidence" value="ECO:0007669"/>
    <property type="project" value="UniProtKB-SubCell"/>
</dbReference>
<keyword evidence="7" id="KW-1133">Transmembrane helix</keyword>
<dbReference type="CDD" id="cd11064">
    <property type="entry name" value="CYP86A"/>
    <property type="match status" value="1"/>
</dbReference>
<dbReference type="FunFam" id="1.10.630.10:FF:000044">
    <property type="entry name" value="Cytochrome P450"/>
    <property type="match status" value="1"/>
</dbReference>
<dbReference type="GO" id="GO:0004497">
    <property type="term" value="F:monooxygenase activity"/>
    <property type="evidence" value="ECO:0007669"/>
    <property type="project" value="UniProtKB-KW"/>
</dbReference>
<dbReference type="InterPro" id="IPR002401">
    <property type="entry name" value="Cyt_P450_E_grp-I"/>
</dbReference>
<dbReference type="GO" id="GO:0020037">
    <property type="term" value="F:heme binding"/>
    <property type="evidence" value="ECO:0007669"/>
    <property type="project" value="InterPro"/>
</dbReference>
<evidence type="ECO:0000256" key="8">
    <source>
        <dbReference type="ARBA" id="ARBA00023002"/>
    </source>
</evidence>
<evidence type="ECO:0000256" key="1">
    <source>
        <dbReference type="ARBA" id="ARBA00001971"/>
    </source>
</evidence>
<keyword evidence="9 12" id="KW-0408">Iron</keyword>
<dbReference type="FunCoup" id="A0A251UAQ8">
    <property type="interactions" value="197"/>
</dbReference>
<keyword evidence="4 12" id="KW-0349">Heme</keyword>
<keyword evidence="10" id="KW-0503">Monooxygenase</keyword>
<comment type="subcellular location">
    <subcellularLocation>
        <location evidence="2">Membrane</location>
        <topology evidence="2">Single-pass membrane protein</topology>
    </subcellularLocation>
</comment>
<evidence type="ECO:0000256" key="7">
    <source>
        <dbReference type="ARBA" id="ARBA00022989"/>
    </source>
</evidence>
<dbReference type="Gene3D" id="1.10.630.10">
    <property type="entry name" value="Cytochrome P450"/>
    <property type="match status" value="1"/>
</dbReference>
<evidence type="ECO:0000313" key="15">
    <source>
        <dbReference type="Proteomes" id="UP000215914"/>
    </source>
</evidence>
<dbReference type="AlphaFoldDB" id="A0A251UAQ8"/>
<evidence type="ECO:0000256" key="11">
    <source>
        <dbReference type="ARBA" id="ARBA00023136"/>
    </source>
</evidence>
<evidence type="ECO:0000256" key="2">
    <source>
        <dbReference type="ARBA" id="ARBA00004167"/>
    </source>
</evidence>
<dbReference type="Gramene" id="mRNA:HanXRQr2_Chr04g0147311">
    <property type="protein sequence ID" value="CDS:HanXRQr2_Chr04g0147311.1"/>
    <property type="gene ID" value="HanXRQr2_Chr04g0147311"/>
</dbReference>
<protein>
    <submittedName>
        <fullName evidence="13 14">Cytochrome P450</fullName>
    </submittedName>
</protein>
<reference evidence="13" key="3">
    <citation type="submission" date="2020-06" db="EMBL/GenBank/DDBJ databases">
        <title>Helianthus annuus Genome sequencing and assembly Release 2.</title>
        <authorList>
            <person name="Gouzy J."/>
            <person name="Langlade N."/>
            <person name="Munos S."/>
        </authorList>
    </citation>
    <scope>NUCLEOTIDE SEQUENCE</scope>
    <source>
        <tissue evidence="13">Leaves</tissue>
    </source>
</reference>
<feature type="binding site" description="axial binding residue" evidence="12">
    <location>
        <position position="452"/>
    </location>
    <ligand>
        <name>heme</name>
        <dbReference type="ChEBI" id="CHEBI:30413"/>
    </ligand>
    <ligandPart>
        <name>Fe</name>
        <dbReference type="ChEBI" id="CHEBI:18248"/>
    </ligandPart>
</feature>
<keyword evidence="5" id="KW-0812">Transmembrane</keyword>
<evidence type="ECO:0000256" key="4">
    <source>
        <dbReference type="ARBA" id="ARBA00022617"/>
    </source>
</evidence>
<dbReference type="OMA" id="YLQHFIN"/>
<proteinExistence type="inferred from homology"/>
<evidence type="ECO:0000256" key="9">
    <source>
        <dbReference type="ARBA" id="ARBA00023004"/>
    </source>
</evidence>
<dbReference type="Pfam" id="PF00067">
    <property type="entry name" value="p450"/>
    <property type="match status" value="1"/>
</dbReference>
<comment type="cofactor">
    <cofactor evidence="1 12">
        <name>heme</name>
        <dbReference type="ChEBI" id="CHEBI:30413"/>
    </cofactor>
</comment>
<keyword evidence="8" id="KW-0560">Oxidoreductase</keyword>
<keyword evidence="11" id="KW-0472">Membrane</keyword>
<evidence type="ECO:0000256" key="6">
    <source>
        <dbReference type="ARBA" id="ARBA00022723"/>
    </source>
</evidence>
<dbReference type="PRINTS" id="PR00385">
    <property type="entry name" value="P450"/>
</dbReference>
<dbReference type="EMBL" id="MNCJ02000319">
    <property type="protein sequence ID" value="KAF5808608.1"/>
    <property type="molecule type" value="Genomic_DNA"/>
</dbReference>
<evidence type="ECO:0000313" key="13">
    <source>
        <dbReference type="EMBL" id="KAF5808608.1"/>
    </source>
</evidence>
<dbReference type="InterPro" id="IPR036396">
    <property type="entry name" value="Cyt_P450_sf"/>
</dbReference>
<reference evidence="13 15" key="1">
    <citation type="journal article" date="2017" name="Nature">
        <title>The sunflower genome provides insights into oil metabolism, flowering and Asterid evolution.</title>
        <authorList>
            <person name="Badouin H."/>
            <person name="Gouzy J."/>
            <person name="Grassa C.J."/>
            <person name="Murat F."/>
            <person name="Staton S.E."/>
            <person name="Cottret L."/>
            <person name="Lelandais-Briere C."/>
            <person name="Owens G.L."/>
            <person name="Carrere S."/>
            <person name="Mayjonade B."/>
            <person name="Legrand L."/>
            <person name="Gill N."/>
            <person name="Kane N.C."/>
            <person name="Bowers J.E."/>
            <person name="Hubner S."/>
            <person name="Bellec A."/>
            <person name="Berard A."/>
            <person name="Berges H."/>
            <person name="Blanchet N."/>
            <person name="Boniface M.C."/>
            <person name="Brunel D."/>
            <person name="Catrice O."/>
            <person name="Chaidir N."/>
            <person name="Claudel C."/>
            <person name="Donnadieu C."/>
            <person name="Faraut T."/>
            <person name="Fievet G."/>
            <person name="Helmstetter N."/>
            <person name="King M."/>
            <person name="Knapp S.J."/>
            <person name="Lai Z."/>
            <person name="Le Paslier M.C."/>
            <person name="Lippi Y."/>
            <person name="Lorenzon L."/>
            <person name="Mandel J.R."/>
            <person name="Marage G."/>
            <person name="Marchand G."/>
            <person name="Marquand E."/>
            <person name="Bret-Mestries E."/>
            <person name="Morien E."/>
            <person name="Nambeesan S."/>
            <person name="Nguyen T."/>
            <person name="Pegot-Espagnet P."/>
            <person name="Pouilly N."/>
            <person name="Raftis F."/>
            <person name="Sallet E."/>
            <person name="Schiex T."/>
            <person name="Thomas J."/>
            <person name="Vandecasteele C."/>
            <person name="Vares D."/>
            <person name="Vear F."/>
            <person name="Vautrin S."/>
            <person name="Crespi M."/>
            <person name="Mangin B."/>
            <person name="Burke J.M."/>
            <person name="Salse J."/>
            <person name="Munos S."/>
            <person name="Vincourt P."/>
            <person name="Rieseberg L.H."/>
            <person name="Langlade N.B."/>
        </authorList>
    </citation>
    <scope>NUCLEOTIDE SEQUENCE [LARGE SCALE GENOMIC DNA]</scope>
    <source>
        <strain evidence="15">cv. SF193</strain>
        <tissue evidence="13">Leaves</tissue>
    </source>
</reference>
<name>A0A251UAQ8_HELAN</name>